<dbReference type="InterPro" id="IPR047057">
    <property type="entry name" value="MerR_fam"/>
</dbReference>
<evidence type="ECO:0000259" key="4">
    <source>
        <dbReference type="PROSITE" id="PS50937"/>
    </source>
</evidence>
<dbReference type="InterPro" id="IPR009061">
    <property type="entry name" value="DNA-bd_dom_put_sf"/>
</dbReference>
<proteinExistence type="predicted"/>
<sequence>MPLTSGLTIGQAAAAAGLTRKAVRVYEAKGLLPPADRTVTGYRIYDEDDVELLTFIRRARKLGLHLEDIRRIIVIRNGGASPCVAVRDMLDERIIEIDSAVEELLGLRESLINSRRDADDCCAEDRSAAICSAIEEN</sequence>
<evidence type="ECO:0000256" key="1">
    <source>
        <dbReference type="ARBA" id="ARBA00023015"/>
    </source>
</evidence>
<name>A0ABY8VUM2_9MYCO</name>
<evidence type="ECO:0000256" key="2">
    <source>
        <dbReference type="ARBA" id="ARBA00023125"/>
    </source>
</evidence>
<keyword evidence="3" id="KW-0804">Transcription</keyword>
<keyword evidence="2" id="KW-0238">DNA-binding</keyword>
<dbReference type="SUPFAM" id="SSF46955">
    <property type="entry name" value="Putative DNA-binding domain"/>
    <property type="match status" value="1"/>
</dbReference>
<keyword evidence="6" id="KW-1185">Reference proteome</keyword>
<reference evidence="5 6" key="1">
    <citation type="journal article" date="2023" name="Microbiol. Resour. Announc.">
        <title>Complete Genome Sequence of Mycobacterium wuenschmanii, a novel Nontuberculous Mycobacterium Isolated from a captive population of Amazon Milk Frogs.</title>
        <authorList>
            <person name="Hicks J."/>
            <person name="Zeineldin M."/>
            <person name="Ward H."/>
            <person name="Wuenschmann A."/>
            <person name="Camp P."/>
            <person name="Farrell D."/>
            <person name="Lehman K."/>
            <person name="Thacker T."/>
            <person name="Cuthbert E."/>
        </authorList>
    </citation>
    <scope>NUCLEOTIDE SEQUENCE [LARGE SCALE GENOMIC DNA]</scope>
    <source>
        <strain evidence="5 6">Wuenschmanii</strain>
    </source>
</reference>
<dbReference type="Proteomes" id="UP001236585">
    <property type="component" value="Chromosome"/>
</dbReference>
<dbReference type="PANTHER" id="PTHR30204">
    <property type="entry name" value="REDOX-CYCLING DRUG-SENSING TRANSCRIPTIONAL ACTIVATOR SOXR"/>
    <property type="match status" value="1"/>
</dbReference>
<evidence type="ECO:0000313" key="6">
    <source>
        <dbReference type="Proteomes" id="UP001236585"/>
    </source>
</evidence>
<dbReference type="PROSITE" id="PS00552">
    <property type="entry name" value="HTH_MERR_1"/>
    <property type="match status" value="1"/>
</dbReference>
<evidence type="ECO:0000256" key="3">
    <source>
        <dbReference type="ARBA" id="ARBA00023163"/>
    </source>
</evidence>
<protein>
    <submittedName>
        <fullName evidence="5">MerR family transcriptional regulator</fullName>
    </submittedName>
</protein>
<evidence type="ECO:0000313" key="5">
    <source>
        <dbReference type="EMBL" id="WIM87348.1"/>
    </source>
</evidence>
<dbReference type="Pfam" id="PF13411">
    <property type="entry name" value="MerR_1"/>
    <property type="match status" value="1"/>
</dbReference>
<keyword evidence="1" id="KW-0805">Transcription regulation</keyword>
<dbReference type="InterPro" id="IPR000551">
    <property type="entry name" value="MerR-type_HTH_dom"/>
</dbReference>
<dbReference type="Gene3D" id="1.10.1660.10">
    <property type="match status" value="1"/>
</dbReference>
<accession>A0ABY8VUM2</accession>
<gene>
    <name evidence="5" type="ORF">PT015_21285</name>
</gene>
<dbReference type="PROSITE" id="PS50937">
    <property type="entry name" value="HTH_MERR_2"/>
    <property type="match status" value="1"/>
</dbReference>
<dbReference type="PANTHER" id="PTHR30204:SF94">
    <property type="entry name" value="HEAVY METAL-DEPENDENT TRANSCRIPTIONAL REGULATOR HI_0293-RELATED"/>
    <property type="match status" value="1"/>
</dbReference>
<feature type="domain" description="HTH merR-type" evidence="4">
    <location>
        <begin position="6"/>
        <end position="75"/>
    </location>
</feature>
<dbReference type="EMBL" id="CP126981">
    <property type="protein sequence ID" value="WIM87348.1"/>
    <property type="molecule type" value="Genomic_DNA"/>
</dbReference>
<dbReference type="RefSeq" id="WP_285187047.1">
    <property type="nucleotide sequence ID" value="NZ_CP126981.1"/>
</dbReference>
<dbReference type="SMART" id="SM00422">
    <property type="entry name" value="HTH_MERR"/>
    <property type="match status" value="1"/>
</dbReference>
<dbReference type="PRINTS" id="PR00040">
    <property type="entry name" value="HTHMERR"/>
</dbReference>
<organism evidence="5 6">
    <name type="scientific">Candidatus Mycobacterium wuenschmannii</name>
    <dbReference type="NCBI Taxonomy" id="3027808"/>
    <lineage>
        <taxon>Bacteria</taxon>
        <taxon>Bacillati</taxon>
        <taxon>Actinomycetota</taxon>
        <taxon>Actinomycetes</taxon>
        <taxon>Mycobacteriales</taxon>
        <taxon>Mycobacteriaceae</taxon>
        <taxon>Mycobacterium</taxon>
    </lineage>
</organism>